<evidence type="ECO:0000256" key="3">
    <source>
        <dbReference type="ARBA" id="ARBA00022801"/>
    </source>
</evidence>
<keyword evidence="7" id="KW-0804">Transcription</keyword>
<dbReference type="SUPFAM" id="SSF52540">
    <property type="entry name" value="P-loop containing nucleoside triphosphate hydrolases"/>
    <property type="match status" value="2"/>
</dbReference>
<keyword evidence="5" id="KW-0805">Transcription regulation</keyword>
<dbReference type="Gene3D" id="3.40.50.10810">
    <property type="entry name" value="Tandem AAA-ATPase domain"/>
    <property type="match status" value="1"/>
</dbReference>
<dbReference type="FunFam" id="3.40.50.10810:FF:000008">
    <property type="entry name" value="Chromatin structure-remodeling complex subunit snf21"/>
    <property type="match status" value="1"/>
</dbReference>
<dbReference type="SMART" id="SM00951">
    <property type="entry name" value="QLQ"/>
    <property type="match status" value="1"/>
</dbReference>
<organism evidence="16 17">
    <name type="scientific">Blyttiomyces helicus</name>
    <dbReference type="NCBI Taxonomy" id="388810"/>
    <lineage>
        <taxon>Eukaryota</taxon>
        <taxon>Fungi</taxon>
        <taxon>Fungi incertae sedis</taxon>
        <taxon>Chytridiomycota</taxon>
        <taxon>Chytridiomycota incertae sedis</taxon>
        <taxon>Chytridiomycetes</taxon>
        <taxon>Chytridiomycetes incertae sedis</taxon>
        <taxon>Blyttiomyces</taxon>
    </lineage>
</organism>
<evidence type="ECO:0000256" key="7">
    <source>
        <dbReference type="ARBA" id="ARBA00023163"/>
    </source>
</evidence>
<dbReference type="InterPro" id="IPR000330">
    <property type="entry name" value="SNF2_N"/>
</dbReference>
<dbReference type="PANTHER" id="PTHR10799">
    <property type="entry name" value="SNF2/RAD54 HELICASE FAMILY"/>
    <property type="match status" value="1"/>
</dbReference>
<dbReference type="Gene3D" id="1.20.5.170">
    <property type="match status" value="1"/>
</dbReference>
<evidence type="ECO:0000256" key="6">
    <source>
        <dbReference type="ARBA" id="ARBA00023117"/>
    </source>
</evidence>
<evidence type="ECO:0000259" key="12">
    <source>
        <dbReference type="PROSITE" id="PS51192"/>
    </source>
</evidence>
<evidence type="ECO:0000256" key="1">
    <source>
        <dbReference type="ARBA" id="ARBA00004123"/>
    </source>
</evidence>
<dbReference type="EMBL" id="KZ994681">
    <property type="protein sequence ID" value="RKO92339.1"/>
    <property type="molecule type" value="Genomic_DNA"/>
</dbReference>
<dbReference type="SMART" id="SM00487">
    <property type="entry name" value="DEXDc"/>
    <property type="match status" value="1"/>
</dbReference>
<feature type="compositionally biased region" description="Pro residues" evidence="10">
    <location>
        <begin position="228"/>
        <end position="240"/>
    </location>
</feature>
<evidence type="ECO:0000313" key="17">
    <source>
        <dbReference type="Proteomes" id="UP000269721"/>
    </source>
</evidence>
<dbReference type="Pfam" id="PF00176">
    <property type="entry name" value="SNF2-rel_dom"/>
    <property type="match status" value="1"/>
</dbReference>
<keyword evidence="6 9" id="KW-0103">Bromodomain</keyword>
<feature type="region of interest" description="Disordered" evidence="10">
    <location>
        <begin position="485"/>
        <end position="510"/>
    </location>
</feature>
<dbReference type="InterPro" id="IPR038718">
    <property type="entry name" value="SNF2-like_sf"/>
</dbReference>
<dbReference type="GO" id="GO:0005634">
    <property type="term" value="C:nucleus"/>
    <property type="evidence" value="ECO:0007669"/>
    <property type="project" value="UniProtKB-SubCell"/>
</dbReference>
<dbReference type="PROSITE" id="PS00633">
    <property type="entry name" value="BROMODOMAIN_1"/>
    <property type="match status" value="1"/>
</dbReference>
<dbReference type="InterPro" id="IPR001487">
    <property type="entry name" value="Bromodomain"/>
</dbReference>
<dbReference type="PROSITE" id="PS51204">
    <property type="entry name" value="HSA"/>
    <property type="match status" value="1"/>
</dbReference>
<feature type="compositionally biased region" description="Low complexity" evidence="10">
    <location>
        <begin position="206"/>
        <end position="227"/>
    </location>
</feature>
<feature type="compositionally biased region" description="Low complexity" evidence="10">
    <location>
        <begin position="148"/>
        <end position="159"/>
    </location>
</feature>
<dbReference type="SUPFAM" id="SSF47370">
    <property type="entry name" value="Bromodomain"/>
    <property type="match status" value="1"/>
</dbReference>
<evidence type="ECO:0000259" key="15">
    <source>
        <dbReference type="PROSITE" id="PS51666"/>
    </source>
</evidence>
<feature type="domain" description="Bromo" evidence="11">
    <location>
        <begin position="1300"/>
        <end position="1370"/>
    </location>
</feature>
<dbReference type="GO" id="GO:0005524">
    <property type="term" value="F:ATP binding"/>
    <property type="evidence" value="ECO:0007669"/>
    <property type="project" value="InterPro"/>
</dbReference>
<dbReference type="SMART" id="SM00573">
    <property type="entry name" value="HSA"/>
    <property type="match status" value="1"/>
</dbReference>
<feature type="region of interest" description="Disordered" evidence="10">
    <location>
        <begin position="1135"/>
        <end position="1261"/>
    </location>
</feature>
<feature type="domain" description="QLQ" evidence="15">
    <location>
        <begin position="101"/>
        <end position="136"/>
    </location>
</feature>
<keyword evidence="4" id="KW-0067">ATP-binding</keyword>
<dbReference type="Pfam" id="PF07529">
    <property type="entry name" value="HSA"/>
    <property type="match status" value="1"/>
</dbReference>
<dbReference type="GO" id="GO:0006355">
    <property type="term" value="P:regulation of DNA-templated transcription"/>
    <property type="evidence" value="ECO:0007669"/>
    <property type="project" value="InterPro"/>
</dbReference>
<protein>
    <submittedName>
        <fullName evidence="16">SNF2 family N-terminal domain-containing protein</fullName>
    </submittedName>
</protein>
<reference evidence="17" key="1">
    <citation type="journal article" date="2018" name="Nat. Microbiol.">
        <title>Leveraging single-cell genomics to expand the fungal tree of life.</title>
        <authorList>
            <person name="Ahrendt S.R."/>
            <person name="Quandt C.A."/>
            <person name="Ciobanu D."/>
            <person name="Clum A."/>
            <person name="Salamov A."/>
            <person name="Andreopoulos B."/>
            <person name="Cheng J.F."/>
            <person name="Woyke T."/>
            <person name="Pelin A."/>
            <person name="Henrissat B."/>
            <person name="Reynolds N.K."/>
            <person name="Benny G.L."/>
            <person name="Smith M.E."/>
            <person name="James T.Y."/>
            <person name="Grigoriev I.V."/>
        </authorList>
    </citation>
    <scope>NUCLEOTIDE SEQUENCE [LARGE SCALE GENOMIC DNA]</scope>
</reference>
<accession>A0A4P9WHN2</accession>
<evidence type="ECO:0000259" key="14">
    <source>
        <dbReference type="PROSITE" id="PS51204"/>
    </source>
</evidence>
<keyword evidence="3" id="KW-0378">Hydrolase</keyword>
<dbReference type="Pfam" id="PF14619">
    <property type="entry name" value="SnAC"/>
    <property type="match status" value="1"/>
</dbReference>
<dbReference type="SMART" id="SM00297">
    <property type="entry name" value="BROMO"/>
    <property type="match status" value="1"/>
</dbReference>
<feature type="compositionally biased region" description="Polar residues" evidence="10">
    <location>
        <begin position="1"/>
        <end position="14"/>
    </location>
</feature>
<dbReference type="GO" id="GO:0042393">
    <property type="term" value="F:histone binding"/>
    <property type="evidence" value="ECO:0007669"/>
    <property type="project" value="InterPro"/>
</dbReference>
<dbReference type="SMART" id="SM00490">
    <property type="entry name" value="HELICc"/>
    <property type="match status" value="1"/>
</dbReference>
<feature type="region of interest" description="Disordered" evidence="10">
    <location>
        <begin position="206"/>
        <end position="240"/>
    </location>
</feature>
<evidence type="ECO:0000256" key="2">
    <source>
        <dbReference type="ARBA" id="ARBA00022741"/>
    </source>
</evidence>
<sequence length="1407" mass="158424">MQPGQSNALPGQSPTLPPLGSGVQTPTQEQIKSIIAPPPSGWAPAGGAITAAQHQHQPVGGSPLTQSAHPTTDPAPSSTMTVSNMNGSAAAPQLAAPPPNPFTPSQLSALRFQIYVFKLISQNKPIPESLQQNVLDPNFLKSGPPAMQAHQQQQLLAQQSYGQHSLPQQPYSSASQPGQGVGQGQIQSVIPGRLIEAVYKAKSAQAQAQGGASQGPVPGQDAHAPLAPSQPPAPTLPAPSPFALLPQKIMASDLCHRLIIPGANPIGIDPITLHQERERTVRARIQYRIQELESLPSNLSNDAGQKIKALIELKSLRLLDKQRRLRSEIVGSLSRATTLSTAVDRNAFRRVKKQSLREVRSTERQERTQRVEREKRDRAKHGEYLNSILHHGAQLLSFHRQQQTKATTRLATAVQRFHANAEKEEVKRLQRVSQERLNALRSNDEEAYLKLIDKTKDTRITTLLSQTDAYLKSLTSALQVQKASVVDETVPTQTTPTDSEAGPLSPEARDDEDYYTAAHRVTEIVTTQPSILVGGTLKDYQIKGLQWMVSLYNNRLNGILADEMGLGKTIQTLSLITYLIEKKKQNGPFLVLVPMSTLSNWVNEFEKWAPSVTKIVYKGIPAARKLLANQVRSGNFNALITTFEMIIQDKAILSKVNWVHLIIDEGHRMKNKNSKLSNTIYQYYKTRYRLILTGTPLQNNLPELWSLLNFVLPKIFDSVSSFEEWFARPFASTGQEKVDLNEEESLLIIRRLHKVLRPFLLRRLKKDVESQLPDKIENVIYCPMTTLQKLMNDRLKTKKTAGFGQGKNKAAALNNLMMQLRKMNPLSITDRNLYRVSGKMELLDRILPKYFATKHRVLMFFQMTAVMNIFEDYLNLRGWRYLRLDGQTKSEDRTDMLHQFNGKNAAGEPLGFDDLPFIFLLSTRAGGLGLNLQTADTVIIFDSDWNPHQDLQAQDRAHRIGQTKEVRILRLITEKSVEEHILQRAREKLDMDGKVIQAGKFDQKTSDGERDALLRAYFEEDAANATDDVDGSKCLGDTELNEIIARSEEELELFQRMDEERALEEQLEWTNRGGRGPCPPRLIELSEIPESLRNLPEPDEVEAEEELGRGARSRREVHYDDGLNEDQWLEAMEEGDVDAVIAKKRERRAKREERKRAREVEDQDEGENEPGPDGAVSAREDEDEEIESARRRRTSKKRSAPDDDDDDEERAAPGSGLVEPEEPTPVPKSGKKRGRRPKGRLDDEPSTPIAAPPKKRRKLFGVDKDEIDPLPPALRERMKAAFNECYKAVNASMVEVPGYHPRQRSALFQELPSRSDFPDYYQLIATPIALDAIKHRMQHAYYKTVDAFAADFRLMFANAMQYNLEGSEIWHDAQEMRRVFDRRLAEVWSEGDGDQDVDMGAGDDDYE</sequence>
<evidence type="ECO:0000256" key="8">
    <source>
        <dbReference type="ARBA" id="ARBA00023242"/>
    </source>
</evidence>
<dbReference type="PROSITE" id="PS51194">
    <property type="entry name" value="HELICASE_CTER"/>
    <property type="match status" value="1"/>
</dbReference>
<evidence type="ECO:0000256" key="4">
    <source>
        <dbReference type="ARBA" id="ARBA00022840"/>
    </source>
</evidence>
<evidence type="ECO:0000256" key="5">
    <source>
        <dbReference type="ARBA" id="ARBA00023015"/>
    </source>
</evidence>
<dbReference type="InterPro" id="IPR049730">
    <property type="entry name" value="SNF2/RAD54-like_C"/>
</dbReference>
<evidence type="ECO:0000256" key="9">
    <source>
        <dbReference type="PROSITE-ProRule" id="PRU00035"/>
    </source>
</evidence>
<gene>
    <name evidence="16" type="ORF">BDK51DRAFT_35504</name>
</gene>
<keyword evidence="2" id="KW-0547">Nucleotide-binding</keyword>
<dbReference type="SMART" id="SM01314">
    <property type="entry name" value="SnAC"/>
    <property type="match status" value="1"/>
</dbReference>
<dbReference type="GO" id="GO:0016787">
    <property type="term" value="F:hydrolase activity"/>
    <property type="evidence" value="ECO:0007669"/>
    <property type="project" value="UniProtKB-KW"/>
</dbReference>
<feature type="domain" description="Helicase ATP-binding" evidence="12">
    <location>
        <begin position="549"/>
        <end position="714"/>
    </location>
</feature>
<dbReference type="Pfam" id="PF00271">
    <property type="entry name" value="Helicase_C"/>
    <property type="match status" value="1"/>
</dbReference>
<evidence type="ECO:0000259" key="11">
    <source>
        <dbReference type="PROSITE" id="PS50014"/>
    </source>
</evidence>
<dbReference type="InterPro" id="IPR029295">
    <property type="entry name" value="SnAC"/>
</dbReference>
<feature type="region of interest" description="Disordered" evidence="10">
    <location>
        <begin position="1092"/>
        <end position="1113"/>
    </location>
</feature>
<feature type="region of interest" description="Disordered" evidence="10">
    <location>
        <begin position="136"/>
        <end position="185"/>
    </location>
</feature>
<dbReference type="CDD" id="cd18793">
    <property type="entry name" value="SF2_C_SNF"/>
    <property type="match status" value="1"/>
</dbReference>
<evidence type="ECO:0000259" key="13">
    <source>
        <dbReference type="PROSITE" id="PS51194"/>
    </source>
</evidence>
<evidence type="ECO:0000313" key="16">
    <source>
        <dbReference type="EMBL" id="RKO92339.1"/>
    </source>
</evidence>
<dbReference type="PROSITE" id="PS51192">
    <property type="entry name" value="HELICASE_ATP_BIND_1"/>
    <property type="match status" value="1"/>
</dbReference>
<dbReference type="InterPro" id="IPR018359">
    <property type="entry name" value="Bromodomain_CS"/>
</dbReference>
<proteinExistence type="predicted"/>
<feature type="compositionally biased region" description="Basic and acidic residues" evidence="10">
    <location>
        <begin position="1149"/>
        <end position="1160"/>
    </location>
</feature>
<dbReference type="InterPro" id="IPR027417">
    <property type="entry name" value="P-loop_NTPase"/>
</dbReference>
<dbReference type="Gene3D" id="3.40.50.300">
    <property type="entry name" value="P-loop containing nucleotide triphosphate hydrolases"/>
    <property type="match status" value="1"/>
</dbReference>
<dbReference type="OrthoDB" id="5857104at2759"/>
<feature type="domain" description="HSA" evidence="14">
    <location>
        <begin position="369"/>
        <end position="442"/>
    </location>
</feature>
<keyword evidence="8" id="KW-0539">Nucleus</keyword>
<dbReference type="Gene3D" id="1.20.920.10">
    <property type="entry name" value="Bromodomain-like"/>
    <property type="match status" value="1"/>
</dbReference>
<keyword evidence="17" id="KW-1185">Reference proteome</keyword>
<dbReference type="Pfam" id="PF00439">
    <property type="entry name" value="Bromodomain"/>
    <property type="match status" value="1"/>
</dbReference>
<name>A0A4P9WHN2_9FUNG</name>
<dbReference type="Proteomes" id="UP000269721">
    <property type="component" value="Unassembled WGS sequence"/>
</dbReference>
<dbReference type="GO" id="GO:0006338">
    <property type="term" value="P:chromatin remodeling"/>
    <property type="evidence" value="ECO:0007669"/>
    <property type="project" value="UniProtKB-ARBA"/>
</dbReference>
<evidence type="ECO:0000256" key="10">
    <source>
        <dbReference type="SAM" id="MobiDB-lite"/>
    </source>
</evidence>
<dbReference type="PROSITE" id="PS50014">
    <property type="entry name" value="BROMODOMAIN_2"/>
    <property type="match status" value="1"/>
</dbReference>
<feature type="compositionally biased region" description="Polar residues" evidence="10">
    <location>
        <begin position="63"/>
        <end position="87"/>
    </location>
</feature>
<feature type="region of interest" description="Disordered" evidence="10">
    <location>
        <begin position="358"/>
        <end position="377"/>
    </location>
</feature>
<feature type="compositionally biased region" description="Acidic residues" evidence="10">
    <location>
        <begin position="1161"/>
        <end position="1170"/>
    </location>
</feature>
<dbReference type="CDD" id="cd17996">
    <property type="entry name" value="DEXHc_SMARCA2_SMARCA4"/>
    <property type="match status" value="1"/>
</dbReference>
<dbReference type="InterPro" id="IPR036427">
    <property type="entry name" value="Bromodomain-like_sf"/>
</dbReference>
<dbReference type="InterPro" id="IPR001650">
    <property type="entry name" value="Helicase_C-like"/>
</dbReference>
<dbReference type="InterPro" id="IPR014001">
    <property type="entry name" value="Helicase_ATP-bd"/>
</dbReference>
<feature type="region of interest" description="Disordered" evidence="10">
    <location>
        <begin position="1"/>
        <end position="102"/>
    </location>
</feature>
<dbReference type="Pfam" id="PF08880">
    <property type="entry name" value="QLQ"/>
    <property type="match status" value="1"/>
</dbReference>
<feature type="compositionally biased region" description="Basic residues" evidence="10">
    <location>
        <begin position="1229"/>
        <end position="1238"/>
    </location>
</feature>
<feature type="compositionally biased region" description="Polar residues" evidence="10">
    <location>
        <begin position="22"/>
        <end position="31"/>
    </location>
</feature>
<dbReference type="InterPro" id="IPR014012">
    <property type="entry name" value="HSA_dom"/>
</dbReference>
<dbReference type="InterPro" id="IPR014978">
    <property type="entry name" value="Gln-Leu-Gln_QLQ"/>
</dbReference>
<feature type="compositionally biased region" description="Polar residues" evidence="10">
    <location>
        <begin position="160"/>
        <end position="174"/>
    </location>
</feature>
<dbReference type="PROSITE" id="PS51666">
    <property type="entry name" value="QLQ"/>
    <property type="match status" value="1"/>
</dbReference>
<dbReference type="PRINTS" id="PR00503">
    <property type="entry name" value="BROMODOMAIN"/>
</dbReference>
<comment type="subcellular location">
    <subcellularLocation>
        <location evidence="1">Nucleus</location>
    </subcellularLocation>
</comment>
<feature type="domain" description="Helicase C-terminal" evidence="13">
    <location>
        <begin position="842"/>
        <end position="1002"/>
    </location>
</feature>